<dbReference type="Pfam" id="PF13378">
    <property type="entry name" value="MR_MLE_C"/>
    <property type="match status" value="1"/>
</dbReference>
<dbReference type="InterPro" id="IPR029065">
    <property type="entry name" value="Enolase_C-like"/>
</dbReference>
<dbReference type="PANTHER" id="PTHR48073:SF5">
    <property type="entry name" value="O-SUCCINYLBENZOATE SYNTHASE"/>
    <property type="match status" value="1"/>
</dbReference>
<feature type="domain" description="Mandelate racemase/muconate lactonizing enzyme C-terminal" evidence="3">
    <location>
        <begin position="145"/>
        <end position="236"/>
    </location>
</feature>
<evidence type="ECO:0000313" key="4">
    <source>
        <dbReference type="EMBL" id="KRN77511.1"/>
    </source>
</evidence>
<accession>A0A0R2JSI6</accession>
<evidence type="ECO:0000256" key="2">
    <source>
        <dbReference type="ARBA" id="ARBA00022842"/>
    </source>
</evidence>
<comment type="caution">
    <text evidence="4">The sequence shown here is derived from an EMBL/GenBank/DDBJ whole genome shotgun (WGS) entry which is preliminary data.</text>
</comment>
<evidence type="ECO:0000259" key="3">
    <source>
        <dbReference type="SMART" id="SM00922"/>
    </source>
</evidence>
<dbReference type="AlphaFoldDB" id="A0A0R2JSI6"/>
<dbReference type="SFLD" id="SFLDG00180">
    <property type="entry name" value="muconate_cycloisomerase"/>
    <property type="match status" value="1"/>
</dbReference>
<evidence type="ECO:0000313" key="5">
    <source>
        <dbReference type="Proteomes" id="UP000051673"/>
    </source>
</evidence>
<reference evidence="4 5" key="1">
    <citation type="journal article" date="2015" name="Genome Announc.">
        <title>Expanding the biotechnology potential of lactobacilli through comparative genomics of 213 strains and associated genera.</title>
        <authorList>
            <person name="Sun Z."/>
            <person name="Harris H.M."/>
            <person name="McCann A."/>
            <person name="Guo C."/>
            <person name="Argimon S."/>
            <person name="Zhang W."/>
            <person name="Yang X."/>
            <person name="Jeffery I.B."/>
            <person name="Cooney J.C."/>
            <person name="Kagawa T.F."/>
            <person name="Liu W."/>
            <person name="Song Y."/>
            <person name="Salvetti E."/>
            <person name="Wrobel A."/>
            <person name="Rasinkangas P."/>
            <person name="Parkhill J."/>
            <person name="Rea M.C."/>
            <person name="O'Sullivan O."/>
            <person name="Ritari J."/>
            <person name="Douillard F.P."/>
            <person name="Paul Ross R."/>
            <person name="Yang R."/>
            <person name="Briner A.E."/>
            <person name="Felis G.E."/>
            <person name="de Vos W.M."/>
            <person name="Barrangou R."/>
            <person name="Klaenhammer T.R."/>
            <person name="Caufield P.W."/>
            <person name="Cui Y."/>
            <person name="Zhang H."/>
            <person name="O'Toole P.W."/>
        </authorList>
    </citation>
    <scope>NUCLEOTIDE SEQUENCE [LARGE SCALE GENOMIC DNA]</scope>
    <source>
        <strain evidence="4 5">DSM 20014</strain>
    </source>
</reference>
<keyword evidence="5" id="KW-1185">Reference proteome</keyword>
<dbReference type="InterPro" id="IPR013342">
    <property type="entry name" value="Mandelate_racemase_C"/>
</dbReference>
<dbReference type="InterPro" id="IPR029017">
    <property type="entry name" value="Enolase-like_N"/>
</dbReference>
<dbReference type="Gene3D" id="3.30.390.10">
    <property type="entry name" value="Enolase-like, N-terminal domain"/>
    <property type="match status" value="1"/>
</dbReference>
<dbReference type="SUPFAM" id="SSF51604">
    <property type="entry name" value="Enolase C-terminal domain-like"/>
    <property type="match status" value="1"/>
</dbReference>
<dbReference type="Gene3D" id="3.20.20.120">
    <property type="entry name" value="Enolase-like C-terminal domain"/>
    <property type="match status" value="1"/>
</dbReference>
<proteinExistence type="predicted"/>
<keyword evidence="1" id="KW-0479">Metal-binding</keyword>
<dbReference type="GO" id="GO:0016854">
    <property type="term" value="F:racemase and epimerase activity"/>
    <property type="evidence" value="ECO:0007669"/>
    <property type="project" value="UniProtKB-ARBA"/>
</dbReference>
<dbReference type="OrthoDB" id="9774531at2"/>
<dbReference type="GO" id="GO:0046872">
    <property type="term" value="F:metal ion binding"/>
    <property type="evidence" value="ECO:0007669"/>
    <property type="project" value="UniProtKB-KW"/>
</dbReference>
<dbReference type="SUPFAM" id="SSF54826">
    <property type="entry name" value="Enolase N-terminal domain-like"/>
    <property type="match status" value="1"/>
</dbReference>
<dbReference type="SMART" id="SM00922">
    <property type="entry name" value="MR_MLE"/>
    <property type="match status" value="1"/>
</dbReference>
<dbReference type="EMBL" id="JQCD01000018">
    <property type="protein sequence ID" value="KRN77511.1"/>
    <property type="molecule type" value="Genomic_DNA"/>
</dbReference>
<evidence type="ECO:0000256" key="1">
    <source>
        <dbReference type="ARBA" id="ARBA00022723"/>
    </source>
</evidence>
<dbReference type="PATRIC" id="fig|1620.3.peg.1603"/>
<protein>
    <submittedName>
        <fullName evidence="4">O-succinylbenzoate synthase</fullName>
    </submittedName>
</protein>
<organism evidence="4 5">
    <name type="scientific">Weissella minor</name>
    <dbReference type="NCBI Taxonomy" id="1620"/>
    <lineage>
        <taxon>Bacteria</taxon>
        <taxon>Bacillati</taxon>
        <taxon>Bacillota</taxon>
        <taxon>Bacilli</taxon>
        <taxon>Lactobacillales</taxon>
        <taxon>Lactobacillaceae</taxon>
        <taxon>Weissella</taxon>
    </lineage>
</organism>
<dbReference type="PANTHER" id="PTHR48073">
    <property type="entry name" value="O-SUCCINYLBENZOATE SYNTHASE-RELATED"/>
    <property type="match status" value="1"/>
</dbReference>
<name>A0A0R2JSI6_9LACO</name>
<dbReference type="InterPro" id="IPR036849">
    <property type="entry name" value="Enolase-like_C_sf"/>
</dbReference>
<dbReference type="STRING" id="1620.IV67_GL001568"/>
<dbReference type="RefSeq" id="WP_057786622.1">
    <property type="nucleotide sequence ID" value="NZ_JQCD01000018.1"/>
</dbReference>
<gene>
    <name evidence="4" type="ORF">IV67_GL001568</name>
</gene>
<dbReference type="SFLD" id="SFLDS00001">
    <property type="entry name" value="Enolase"/>
    <property type="match status" value="1"/>
</dbReference>
<sequence length="371" mass="40900">MKINQIKVYPLAMPLNRQFKTAHDQTEVRVLTLLEIELMNGVRGYGEIQSFTNTNYAAESQAMSRAILPELSEALKQLDWDHPHQVAEFLAARTHLSFVRAALEMACWDAFGKVTNQSLATMLGATQIQVPVSVAIGIQTTQRQLEIAIEQALKAGYRRIKLKANSDLSLPDVRRLKQDNPEVIFSVDLNNGLSDTDADIERLIQMQQQGITLVEEPIQGAPWQRYGALKQTGKVPLISLDESINSLVDVKKALELDVADAYTLKQGKLGGITETALAIRAIDRADRLPWVGGMLSSGLGRSVDLALAATLKTPMFPADISATTDYVAQDIIYEALVLKHGEMTVPQAAGIGVTMNWHAITHFQQEPVITY</sequence>
<dbReference type="Proteomes" id="UP000051673">
    <property type="component" value="Unassembled WGS sequence"/>
</dbReference>
<dbReference type="InterPro" id="IPR013341">
    <property type="entry name" value="Mandelate_racemase_N_dom"/>
</dbReference>
<keyword evidence="2" id="KW-0460">Magnesium</keyword>
<dbReference type="Pfam" id="PF02746">
    <property type="entry name" value="MR_MLE_N"/>
    <property type="match status" value="1"/>
</dbReference>